<dbReference type="Pfam" id="PF01594">
    <property type="entry name" value="AI-2E_transport"/>
    <property type="match status" value="1"/>
</dbReference>
<protein>
    <submittedName>
        <fullName evidence="8">AI-2E family transporter</fullName>
    </submittedName>
</protein>
<feature type="transmembrane region" description="Helical" evidence="7">
    <location>
        <begin position="241"/>
        <end position="271"/>
    </location>
</feature>
<dbReference type="Proteomes" id="UP000321201">
    <property type="component" value="Unassembled WGS sequence"/>
</dbReference>
<evidence type="ECO:0000313" key="9">
    <source>
        <dbReference type="Proteomes" id="UP000321201"/>
    </source>
</evidence>
<dbReference type="RefSeq" id="WP_147800858.1">
    <property type="nucleotide sequence ID" value="NZ_VPFL01000024.1"/>
</dbReference>
<dbReference type="PANTHER" id="PTHR21716">
    <property type="entry name" value="TRANSMEMBRANE PROTEIN"/>
    <property type="match status" value="1"/>
</dbReference>
<keyword evidence="5 7" id="KW-0472">Membrane</keyword>
<comment type="similarity">
    <text evidence="2">Belongs to the autoinducer-2 exporter (AI-2E) (TC 2.A.86) family.</text>
</comment>
<keyword evidence="4 7" id="KW-1133">Transmembrane helix</keyword>
<feature type="transmembrane region" description="Helical" evidence="7">
    <location>
        <begin position="209"/>
        <end position="235"/>
    </location>
</feature>
<feature type="transmembrane region" description="Helical" evidence="7">
    <location>
        <begin position="29"/>
        <end position="47"/>
    </location>
</feature>
<comment type="caution">
    <text evidence="8">The sequence shown here is derived from an EMBL/GenBank/DDBJ whole genome shotgun (WGS) entry which is preliminary data.</text>
</comment>
<dbReference type="GO" id="GO:0016020">
    <property type="term" value="C:membrane"/>
    <property type="evidence" value="ECO:0007669"/>
    <property type="project" value="UniProtKB-SubCell"/>
</dbReference>
<gene>
    <name evidence="8" type="ORF">FR698_14180</name>
</gene>
<dbReference type="InterPro" id="IPR002549">
    <property type="entry name" value="AI-2E-like"/>
</dbReference>
<dbReference type="InParanoid" id="A0A5C7ES99"/>
<evidence type="ECO:0000256" key="7">
    <source>
        <dbReference type="SAM" id="Phobius"/>
    </source>
</evidence>
<evidence type="ECO:0000256" key="2">
    <source>
        <dbReference type="ARBA" id="ARBA00009773"/>
    </source>
</evidence>
<feature type="transmembrane region" description="Helical" evidence="7">
    <location>
        <begin position="59"/>
        <end position="84"/>
    </location>
</feature>
<keyword evidence="9" id="KW-1185">Reference proteome</keyword>
<evidence type="ECO:0000256" key="1">
    <source>
        <dbReference type="ARBA" id="ARBA00004141"/>
    </source>
</evidence>
<dbReference type="PANTHER" id="PTHR21716:SF4">
    <property type="entry name" value="TRANSMEMBRANE PROTEIN 245"/>
    <property type="match status" value="1"/>
</dbReference>
<dbReference type="EMBL" id="VPFL01000024">
    <property type="protein sequence ID" value="TXF10685.1"/>
    <property type="molecule type" value="Genomic_DNA"/>
</dbReference>
<name>A0A5C7ES99_9PROT</name>
<dbReference type="AlphaFoldDB" id="A0A5C7ES99"/>
<feature type="transmembrane region" description="Helical" evidence="7">
    <location>
        <begin position="316"/>
        <end position="342"/>
    </location>
</feature>
<comment type="subcellular location">
    <subcellularLocation>
        <location evidence="1">Membrane</location>
        <topology evidence="1">Multi-pass membrane protein</topology>
    </subcellularLocation>
</comment>
<feature type="transmembrane region" description="Helical" evidence="7">
    <location>
        <begin position="160"/>
        <end position="178"/>
    </location>
</feature>
<evidence type="ECO:0000256" key="4">
    <source>
        <dbReference type="ARBA" id="ARBA00022989"/>
    </source>
</evidence>
<dbReference type="FunCoup" id="A0A5C7ES99">
    <property type="interactions" value="71"/>
</dbReference>
<feature type="compositionally biased region" description="Pro residues" evidence="6">
    <location>
        <begin position="360"/>
        <end position="370"/>
    </location>
</feature>
<keyword evidence="3 7" id="KW-0812">Transmembrane</keyword>
<feature type="region of interest" description="Disordered" evidence="6">
    <location>
        <begin position="357"/>
        <end position="381"/>
    </location>
</feature>
<reference evidence="8 9" key="1">
    <citation type="submission" date="2019-08" db="EMBL/GenBank/DDBJ databases">
        <title>Pelomicrobium methylotrophicum gen. nov., sp. nov. a moderately thermophilic, facultatively anaerobic, lithoautotrophic and methylotrophic bacterium isolated from a terrestrial mud volcano.</title>
        <authorList>
            <person name="Slobodkina G.B."/>
            <person name="Merkel A.Y."/>
            <person name="Slobodkin A.I."/>
        </authorList>
    </citation>
    <scope>NUCLEOTIDE SEQUENCE [LARGE SCALE GENOMIC DNA]</scope>
    <source>
        <strain evidence="8 9">SM250</strain>
    </source>
</reference>
<evidence type="ECO:0000313" key="8">
    <source>
        <dbReference type="EMBL" id="TXF10685.1"/>
    </source>
</evidence>
<sequence>MDRKVFLALLAYTAAIGFVYALYRILQPFLPALGWAAVIAIATHPLYDALRRHLRLSETWVSAIMTLLVFLVLVVPGVLIGLTLAQEIVHAQEYINRWSEAERQAAIDQVLQNPWVAPLVAKVNELVTTYHIDVKEAAVQGGRRLLTVLFGSITGAAKQVALFVFQLVLVLIALFFLYRDGRKLTQGFWSALPIPEERKRVIHDTVENVVSAVVIGILVTASVQGLLAGLAYGLVGLGSPVLLGTLTAIAALVPVIGTMLVWVPAAAYLLLTGQVVEGLILAGWCALVVGSADNFLRPLLISGRTGLPFSLMTLGALGGLAAFGFFGLVVGPLVLAVFILVFEMYRKDMIAFDAGLQAPEPGPPSRPPSAPTGSTGDGKKG</sequence>
<evidence type="ECO:0000256" key="3">
    <source>
        <dbReference type="ARBA" id="ARBA00022692"/>
    </source>
</evidence>
<evidence type="ECO:0000256" key="5">
    <source>
        <dbReference type="ARBA" id="ARBA00023136"/>
    </source>
</evidence>
<evidence type="ECO:0000256" key="6">
    <source>
        <dbReference type="SAM" id="MobiDB-lite"/>
    </source>
</evidence>
<organism evidence="8 9">
    <name type="scientific">Pelomicrobium methylotrophicum</name>
    <dbReference type="NCBI Taxonomy" id="2602750"/>
    <lineage>
        <taxon>Bacteria</taxon>
        <taxon>Pseudomonadati</taxon>
        <taxon>Pseudomonadota</taxon>
        <taxon>Hydrogenophilia</taxon>
        <taxon>Hydrogenophilia incertae sedis</taxon>
        <taxon>Pelomicrobium</taxon>
    </lineage>
</organism>
<feature type="transmembrane region" description="Helical" evidence="7">
    <location>
        <begin position="5"/>
        <end position="23"/>
    </location>
</feature>
<proteinExistence type="inferred from homology"/>
<feature type="transmembrane region" description="Helical" evidence="7">
    <location>
        <begin position="278"/>
        <end position="296"/>
    </location>
</feature>
<dbReference type="OrthoDB" id="5298283at2"/>
<accession>A0A5C7ES99</accession>